<proteinExistence type="predicted"/>
<reference evidence="1" key="1">
    <citation type="submission" date="2023-03" db="EMBL/GenBank/DDBJ databases">
        <title>Massive genome expansion in bonnet fungi (Mycena s.s.) driven by repeated elements and novel gene families across ecological guilds.</title>
        <authorList>
            <consortium name="Lawrence Berkeley National Laboratory"/>
            <person name="Harder C.B."/>
            <person name="Miyauchi S."/>
            <person name="Viragh M."/>
            <person name="Kuo A."/>
            <person name="Thoen E."/>
            <person name="Andreopoulos B."/>
            <person name="Lu D."/>
            <person name="Skrede I."/>
            <person name="Drula E."/>
            <person name="Henrissat B."/>
            <person name="Morin E."/>
            <person name="Kohler A."/>
            <person name="Barry K."/>
            <person name="LaButti K."/>
            <person name="Morin E."/>
            <person name="Salamov A."/>
            <person name="Lipzen A."/>
            <person name="Mereny Z."/>
            <person name="Hegedus B."/>
            <person name="Baldrian P."/>
            <person name="Stursova M."/>
            <person name="Weitz H."/>
            <person name="Taylor A."/>
            <person name="Grigoriev I.V."/>
            <person name="Nagy L.G."/>
            <person name="Martin F."/>
            <person name="Kauserud H."/>
        </authorList>
    </citation>
    <scope>NUCLEOTIDE SEQUENCE</scope>
    <source>
        <strain evidence="1">CBHHK067</strain>
    </source>
</reference>
<accession>A0AAD7D747</accession>
<keyword evidence="2" id="KW-1185">Reference proteome</keyword>
<dbReference type="Proteomes" id="UP001221757">
    <property type="component" value="Unassembled WGS sequence"/>
</dbReference>
<evidence type="ECO:0000313" key="2">
    <source>
        <dbReference type="Proteomes" id="UP001221757"/>
    </source>
</evidence>
<dbReference type="EMBL" id="JARKIE010000141">
    <property type="protein sequence ID" value="KAJ7677200.1"/>
    <property type="molecule type" value="Genomic_DNA"/>
</dbReference>
<protein>
    <submittedName>
        <fullName evidence="1">Uncharacterized protein</fullName>
    </submittedName>
</protein>
<dbReference type="AlphaFoldDB" id="A0AAD7D747"/>
<comment type="caution">
    <text evidence="1">The sequence shown here is derived from an EMBL/GenBank/DDBJ whole genome shotgun (WGS) entry which is preliminary data.</text>
</comment>
<organism evidence="1 2">
    <name type="scientific">Mycena rosella</name>
    <name type="common">Pink bonnet</name>
    <name type="synonym">Agaricus rosellus</name>
    <dbReference type="NCBI Taxonomy" id="1033263"/>
    <lineage>
        <taxon>Eukaryota</taxon>
        <taxon>Fungi</taxon>
        <taxon>Dikarya</taxon>
        <taxon>Basidiomycota</taxon>
        <taxon>Agaricomycotina</taxon>
        <taxon>Agaricomycetes</taxon>
        <taxon>Agaricomycetidae</taxon>
        <taxon>Agaricales</taxon>
        <taxon>Marasmiineae</taxon>
        <taxon>Mycenaceae</taxon>
        <taxon>Mycena</taxon>
    </lineage>
</organism>
<sequence length="178" mass="19062">MALLISDVNVYSLAFASIPRALISPAFASRLGPAPRHSAYLFTTSVGHFGPISFSVQCSVSSFDPYDIVLGLDWAAYFRDSLLYSGLRLGASFDSWAFFSSYIPPRNPAPHIFHASDSYAVTGPHTATDVLSADSSSASSVGEFLVVLGNMPAPPPAARDPSSHSPRPILMKLKLKLK</sequence>
<gene>
    <name evidence="1" type="ORF">B0H17DRAFT_1182668</name>
</gene>
<name>A0AAD7D747_MYCRO</name>
<evidence type="ECO:0000313" key="1">
    <source>
        <dbReference type="EMBL" id="KAJ7677200.1"/>
    </source>
</evidence>